<evidence type="ECO:0000313" key="5">
    <source>
        <dbReference type="Proteomes" id="UP000199394"/>
    </source>
</evidence>
<keyword evidence="5" id="KW-1185">Reference proteome</keyword>
<sequence>MKISLVLIQDELTVYEGQILGNSANRKKGFYQAVGYHTGMVVDSDCLYLAQGADFDREIRGCGLISRGMPGAEVLARNTVLVFSEAFPFRALAEAVQQVFLKYAKWEAALRQAVQNNASFYKLFEIAERVFENSMFMHDRNFIELACVNRCPEEEELWEYDERRGKYYLPLEIVNNFKINPDYLETMTTKGPEIFPDTTFNYRILYENLWHNGQYWGRICINEINRALRPSDFELLDYFSDIVTDALHAIEMTEYKQAYSLPRFLKGLIETGQIDQMTMDTQLMQYGWTYMDTYFCACLFTNEEDTHINSIQYQCNRLMDQFSHTCVFYDGRCMVMLVNSTLSEMDISTFQNHIAVTLREGLIKAGISTAFTDLRKFPEYYRQAIAVFRVGQRRQEMFWSYRFDEYRLAYILQTAMADLPVGLLCNTAITVLRDYDKTHTSELKRTLKSYLGNERNIVRTAEELDIHRSTLLYRIQRIKTLTGLDLDLPETRFDLLLSYFLEEERIRYFKPMKG</sequence>
<proteinExistence type="inferred from homology"/>
<feature type="domain" description="CdaR GGDEF-like" evidence="3">
    <location>
        <begin position="275"/>
        <end position="390"/>
    </location>
</feature>
<dbReference type="InterPro" id="IPR042070">
    <property type="entry name" value="PucR_C-HTH_sf"/>
</dbReference>
<dbReference type="InterPro" id="IPR025736">
    <property type="entry name" value="PucR_C-HTH_dom"/>
</dbReference>
<name>A0A1H4CED4_9FIRM</name>
<evidence type="ECO:0000313" key="4">
    <source>
        <dbReference type="EMBL" id="SEA58659.1"/>
    </source>
</evidence>
<dbReference type="InterPro" id="IPR041522">
    <property type="entry name" value="CdaR_GGDEF"/>
</dbReference>
<comment type="similarity">
    <text evidence="1">Belongs to the CdaR family.</text>
</comment>
<evidence type="ECO:0000259" key="2">
    <source>
        <dbReference type="Pfam" id="PF13556"/>
    </source>
</evidence>
<dbReference type="AlphaFoldDB" id="A0A1H4CED4"/>
<dbReference type="Pfam" id="PF13556">
    <property type="entry name" value="HTH_30"/>
    <property type="match status" value="1"/>
</dbReference>
<feature type="domain" description="PucR C-terminal helix-turn-helix" evidence="2">
    <location>
        <begin position="444"/>
        <end position="498"/>
    </location>
</feature>
<dbReference type="PANTHER" id="PTHR33744:SF1">
    <property type="entry name" value="DNA-BINDING TRANSCRIPTIONAL ACTIVATOR ADER"/>
    <property type="match status" value="1"/>
</dbReference>
<evidence type="ECO:0000259" key="3">
    <source>
        <dbReference type="Pfam" id="PF17853"/>
    </source>
</evidence>
<protein>
    <submittedName>
        <fullName evidence="4">PucR C-terminal helix-turn-helix domain-containing protein</fullName>
    </submittedName>
</protein>
<dbReference type="RefSeq" id="WP_090307994.1">
    <property type="nucleotide sequence ID" value="NZ_FNRK01000015.1"/>
</dbReference>
<organism evidence="4 5">
    <name type="scientific">Eubacterium aggregans</name>
    <dbReference type="NCBI Taxonomy" id="81409"/>
    <lineage>
        <taxon>Bacteria</taxon>
        <taxon>Bacillati</taxon>
        <taxon>Bacillota</taxon>
        <taxon>Clostridia</taxon>
        <taxon>Eubacteriales</taxon>
        <taxon>Eubacteriaceae</taxon>
        <taxon>Eubacterium</taxon>
    </lineage>
</organism>
<dbReference type="Proteomes" id="UP000199394">
    <property type="component" value="Unassembled WGS sequence"/>
</dbReference>
<dbReference type="Pfam" id="PF17853">
    <property type="entry name" value="GGDEF_2"/>
    <property type="match status" value="1"/>
</dbReference>
<reference evidence="4 5" key="1">
    <citation type="submission" date="2016-10" db="EMBL/GenBank/DDBJ databases">
        <authorList>
            <person name="de Groot N.N."/>
        </authorList>
    </citation>
    <scope>NUCLEOTIDE SEQUENCE [LARGE SCALE GENOMIC DNA]</scope>
    <source>
        <strain evidence="4 5">SR12</strain>
    </source>
</reference>
<gene>
    <name evidence="4" type="ORF">SAMN04515656_11514</name>
</gene>
<dbReference type="Gene3D" id="1.10.10.2840">
    <property type="entry name" value="PucR C-terminal helix-turn-helix domain"/>
    <property type="match status" value="1"/>
</dbReference>
<evidence type="ECO:0000256" key="1">
    <source>
        <dbReference type="ARBA" id="ARBA00006754"/>
    </source>
</evidence>
<accession>A0A1H4CED4</accession>
<dbReference type="PANTHER" id="PTHR33744">
    <property type="entry name" value="CARBOHYDRATE DIACID REGULATOR"/>
    <property type="match status" value="1"/>
</dbReference>
<dbReference type="OrthoDB" id="1770325at2"/>
<dbReference type="InterPro" id="IPR051448">
    <property type="entry name" value="CdaR-like_regulators"/>
</dbReference>
<dbReference type="STRING" id="81409.SAMN04515656_11514"/>
<dbReference type="EMBL" id="FNRK01000015">
    <property type="protein sequence ID" value="SEA58659.1"/>
    <property type="molecule type" value="Genomic_DNA"/>
</dbReference>